<evidence type="ECO:0000313" key="4">
    <source>
        <dbReference type="Proteomes" id="UP000017837"/>
    </source>
</evidence>
<dbReference type="AlphaFoldDB" id="V4PLT7"/>
<dbReference type="EMBL" id="AWGB01000031">
    <property type="protein sequence ID" value="ESQ89186.1"/>
    <property type="molecule type" value="Genomic_DNA"/>
</dbReference>
<dbReference type="OrthoDB" id="8288190at2"/>
<feature type="transmembrane region" description="Helical" evidence="1">
    <location>
        <begin position="288"/>
        <end position="306"/>
    </location>
</feature>
<dbReference type="InterPro" id="IPR050623">
    <property type="entry name" value="Glucan_succinyl_AcylTrfase"/>
</dbReference>
<dbReference type="PATRIC" id="fig|1121022.4.peg.2956"/>
<feature type="transmembrane region" description="Helical" evidence="1">
    <location>
        <begin position="144"/>
        <end position="167"/>
    </location>
</feature>
<feature type="transmembrane region" description="Helical" evidence="1">
    <location>
        <begin position="327"/>
        <end position="344"/>
    </location>
</feature>
<keyword evidence="1" id="KW-1133">Transmembrane helix</keyword>
<protein>
    <recommendedName>
        <fullName evidence="2">Acyltransferase 3 domain-containing protein</fullName>
    </recommendedName>
</protein>
<keyword evidence="1" id="KW-0472">Membrane</keyword>
<sequence length="401" mass="44732">MAENVTLKRYHDLDAVRGLALTLGVALHATMSFIEPRIWIIKDIHHADSLSLLFYVIHMFRMTTFFVMAGFFAHMMVGRRGVWGFAVNRLKRLALPLVVFWPIVITAIVAMMIIANMPPPGTPAPPAPPPTAFDIHTFPLTHLWFLYVLLILCAGAIVLKLTVDLLHIGKPLGRLVDSVVGALTKSDLISVVLFLPVAITMYLNPQAALWFGIPTPDTGLIPNPTAVAGFTISFAFGWCLHRRADLLAHFAHRFWLYLFSAVVGTIICLNMIGSTPVLVPVNGRDHPLYILIYGLSAWSWVLAFIGMAHRFIRRESPLLRLLSDSSYWVYIIHIPVLLVFQYVVKDLALPAEAKFAIVLFSTLAIGILSYQIMVRYSFIGAILNGRRRKTKHATQEGEATA</sequence>
<feature type="transmembrane region" description="Helical" evidence="1">
    <location>
        <begin position="18"/>
        <end position="40"/>
    </location>
</feature>
<dbReference type="RefSeq" id="WP_018080419.1">
    <property type="nucleotide sequence ID" value="NZ_AQWM01000002.1"/>
</dbReference>
<feature type="transmembrane region" description="Helical" evidence="1">
    <location>
        <begin position="93"/>
        <end position="115"/>
    </location>
</feature>
<name>V4PLT7_9CAUL</name>
<dbReference type="STRING" id="1121022.GCA_000376105_00753"/>
<organism evidence="3 4">
    <name type="scientific">Asticcacaulis benevestitus DSM 16100 = ATCC BAA-896</name>
    <dbReference type="NCBI Taxonomy" id="1121022"/>
    <lineage>
        <taxon>Bacteria</taxon>
        <taxon>Pseudomonadati</taxon>
        <taxon>Pseudomonadota</taxon>
        <taxon>Alphaproteobacteria</taxon>
        <taxon>Caulobacterales</taxon>
        <taxon>Caulobacteraceae</taxon>
        <taxon>Asticcacaulis</taxon>
    </lineage>
</organism>
<proteinExistence type="predicted"/>
<feature type="transmembrane region" description="Helical" evidence="1">
    <location>
        <begin position="225"/>
        <end position="242"/>
    </location>
</feature>
<keyword evidence="1" id="KW-0812">Transmembrane</keyword>
<evidence type="ECO:0000259" key="2">
    <source>
        <dbReference type="Pfam" id="PF01757"/>
    </source>
</evidence>
<feature type="transmembrane region" description="Helical" evidence="1">
    <location>
        <begin position="356"/>
        <end position="383"/>
    </location>
</feature>
<dbReference type="PANTHER" id="PTHR36927:SF1">
    <property type="entry name" value="MDO-LIKE PROTEIN"/>
    <property type="match status" value="1"/>
</dbReference>
<reference evidence="3 4" key="1">
    <citation type="journal article" date="2014" name="Nature">
        <title>Sequential evolution of bacterial morphology by co-option of a developmental regulator.</title>
        <authorList>
            <person name="Jiang C."/>
            <person name="Brown P.J."/>
            <person name="Ducret A."/>
            <person name="Brun Y.V."/>
        </authorList>
    </citation>
    <scope>NUCLEOTIDE SEQUENCE [LARGE SCALE GENOMIC DNA]</scope>
    <source>
        <strain evidence="3 4">DSM 16100</strain>
    </source>
</reference>
<accession>V4PLT7</accession>
<feature type="transmembrane region" description="Helical" evidence="1">
    <location>
        <begin position="254"/>
        <end position="273"/>
    </location>
</feature>
<evidence type="ECO:0000256" key="1">
    <source>
        <dbReference type="SAM" id="Phobius"/>
    </source>
</evidence>
<keyword evidence="4" id="KW-1185">Reference proteome</keyword>
<feature type="domain" description="Acyltransferase 3" evidence="2">
    <location>
        <begin position="11"/>
        <end position="369"/>
    </location>
</feature>
<feature type="transmembrane region" description="Helical" evidence="1">
    <location>
        <begin position="188"/>
        <end position="213"/>
    </location>
</feature>
<dbReference type="Proteomes" id="UP000017837">
    <property type="component" value="Unassembled WGS sequence"/>
</dbReference>
<feature type="transmembrane region" description="Helical" evidence="1">
    <location>
        <begin position="52"/>
        <end position="73"/>
    </location>
</feature>
<evidence type="ECO:0000313" key="3">
    <source>
        <dbReference type="EMBL" id="ESQ89186.1"/>
    </source>
</evidence>
<dbReference type="eggNOG" id="COG1835">
    <property type="taxonomic scope" value="Bacteria"/>
</dbReference>
<gene>
    <name evidence="3" type="ORF">ABENE_14535</name>
</gene>
<comment type="caution">
    <text evidence="3">The sequence shown here is derived from an EMBL/GenBank/DDBJ whole genome shotgun (WGS) entry which is preliminary data.</text>
</comment>
<dbReference type="Pfam" id="PF01757">
    <property type="entry name" value="Acyl_transf_3"/>
    <property type="match status" value="1"/>
</dbReference>
<dbReference type="PANTHER" id="PTHR36927">
    <property type="entry name" value="BLR4337 PROTEIN"/>
    <property type="match status" value="1"/>
</dbReference>
<dbReference type="GO" id="GO:0016747">
    <property type="term" value="F:acyltransferase activity, transferring groups other than amino-acyl groups"/>
    <property type="evidence" value="ECO:0007669"/>
    <property type="project" value="InterPro"/>
</dbReference>
<dbReference type="InterPro" id="IPR002656">
    <property type="entry name" value="Acyl_transf_3_dom"/>
</dbReference>